<dbReference type="PANTHER" id="PTHR33508">
    <property type="entry name" value="UPF0056 MEMBRANE PROTEIN YHCE"/>
    <property type="match status" value="1"/>
</dbReference>
<comment type="subcellular location">
    <subcellularLocation>
        <location evidence="1 7">Cell membrane</location>
        <topology evidence="1 7">Multi-pass membrane protein</topology>
    </subcellularLocation>
</comment>
<feature type="transmembrane region" description="Helical" evidence="7">
    <location>
        <begin position="39"/>
        <end position="65"/>
    </location>
</feature>
<evidence type="ECO:0000256" key="2">
    <source>
        <dbReference type="ARBA" id="ARBA00009784"/>
    </source>
</evidence>
<evidence type="ECO:0000313" key="8">
    <source>
        <dbReference type="EMBL" id="OFI35308.1"/>
    </source>
</evidence>
<evidence type="ECO:0000256" key="1">
    <source>
        <dbReference type="ARBA" id="ARBA00004651"/>
    </source>
</evidence>
<evidence type="ECO:0000256" key="7">
    <source>
        <dbReference type="RuleBase" id="RU362048"/>
    </source>
</evidence>
<comment type="similarity">
    <text evidence="2 7">Belongs to the UPF0056 (MarC) family.</text>
</comment>
<keyword evidence="5 7" id="KW-1133">Transmembrane helix</keyword>
<feature type="transmembrane region" description="Helical" evidence="7">
    <location>
        <begin position="6"/>
        <end position="27"/>
    </location>
</feature>
<dbReference type="InterPro" id="IPR002771">
    <property type="entry name" value="Multi_antbiot-R_MarC"/>
</dbReference>
<evidence type="ECO:0000313" key="9">
    <source>
        <dbReference type="Proteomes" id="UP000176037"/>
    </source>
</evidence>
<keyword evidence="9" id="KW-1185">Reference proteome</keyword>
<feature type="transmembrane region" description="Helical" evidence="7">
    <location>
        <begin position="71"/>
        <end position="89"/>
    </location>
</feature>
<keyword evidence="4 7" id="KW-0812">Transmembrane</keyword>
<organism evidence="8 9">
    <name type="scientific">Alteromonas lipolytica</name>
    <dbReference type="NCBI Taxonomy" id="1856405"/>
    <lineage>
        <taxon>Bacteria</taxon>
        <taxon>Pseudomonadati</taxon>
        <taxon>Pseudomonadota</taxon>
        <taxon>Gammaproteobacteria</taxon>
        <taxon>Alteromonadales</taxon>
        <taxon>Alteromonadaceae</taxon>
        <taxon>Alteromonas/Salinimonas group</taxon>
        <taxon>Alteromonas</taxon>
    </lineage>
</organism>
<evidence type="ECO:0000256" key="4">
    <source>
        <dbReference type="ARBA" id="ARBA00022692"/>
    </source>
</evidence>
<dbReference type="PANTHER" id="PTHR33508:SF1">
    <property type="entry name" value="UPF0056 MEMBRANE PROTEIN YHCE"/>
    <property type="match status" value="1"/>
</dbReference>
<dbReference type="Proteomes" id="UP000176037">
    <property type="component" value="Unassembled WGS sequence"/>
</dbReference>
<name>A0A1E8FI67_9ALTE</name>
<evidence type="ECO:0000256" key="6">
    <source>
        <dbReference type="ARBA" id="ARBA00023136"/>
    </source>
</evidence>
<dbReference type="RefSeq" id="WP_070176226.1">
    <property type="nucleotide sequence ID" value="NZ_BMJR01000001.1"/>
</dbReference>
<sequence>MIDFIPVLIYFFAVIDPIGTLPVFIATTNQHTPGQRRKIALIAFAASSIILLFFILAGEIILTAMHIPLSAFQLAGGIILFIFALTMIFGESKPEQEIKMASTLRETAVFPIAVPSIASPGAMLAAVLLTKNNVYTLWEQVQTAAMMMIVLVITLILMLASSLIIRIIGSAGASIVSRVMGFILAALATSNILAGISDYFGLTANNVM</sequence>
<keyword evidence="6 7" id="KW-0472">Membrane</keyword>
<dbReference type="Pfam" id="PF01914">
    <property type="entry name" value="MarC"/>
    <property type="match status" value="1"/>
</dbReference>
<keyword evidence="3" id="KW-1003">Cell membrane</keyword>
<comment type="caution">
    <text evidence="8">The sequence shown here is derived from an EMBL/GenBank/DDBJ whole genome shotgun (WGS) entry which is preliminary data.</text>
</comment>
<accession>A0A1E8FI67</accession>
<dbReference type="AlphaFoldDB" id="A0A1E8FI67"/>
<dbReference type="EMBL" id="MJIC01000010">
    <property type="protein sequence ID" value="OFI35308.1"/>
    <property type="molecule type" value="Genomic_DNA"/>
</dbReference>
<gene>
    <name evidence="8" type="ORF">BFC17_17405</name>
</gene>
<evidence type="ECO:0000256" key="5">
    <source>
        <dbReference type="ARBA" id="ARBA00022989"/>
    </source>
</evidence>
<dbReference type="OrthoDB" id="21094at2"/>
<proteinExistence type="inferred from homology"/>
<protein>
    <recommendedName>
        <fullName evidence="7">UPF0056 membrane protein</fullName>
    </recommendedName>
</protein>
<evidence type="ECO:0000256" key="3">
    <source>
        <dbReference type="ARBA" id="ARBA00022475"/>
    </source>
</evidence>
<feature type="transmembrane region" description="Helical" evidence="7">
    <location>
        <begin position="179"/>
        <end position="202"/>
    </location>
</feature>
<reference evidence="8 9" key="1">
    <citation type="submission" date="2016-09" db="EMBL/GenBank/DDBJ databases">
        <title>Alteromonas lipolytica, a new species isolated from sea water.</title>
        <authorList>
            <person name="Wu Y.-H."/>
            <person name="Cheng H."/>
            <person name="Xu X.-W."/>
        </authorList>
    </citation>
    <scope>NUCLEOTIDE SEQUENCE [LARGE SCALE GENOMIC DNA]</scope>
    <source>
        <strain evidence="8 9">JW12</strain>
    </source>
</reference>
<feature type="transmembrane region" description="Helical" evidence="7">
    <location>
        <begin position="141"/>
        <end position="167"/>
    </location>
</feature>
<dbReference type="NCBIfam" id="TIGR00427">
    <property type="entry name" value="NAAT family transporter"/>
    <property type="match status" value="1"/>
</dbReference>
<dbReference type="GO" id="GO:0005886">
    <property type="term" value="C:plasma membrane"/>
    <property type="evidence" value="ECO:0007669"/>
    <property type="project" value="UniProtKB-SubCell"/>
</dbReference>
<feature type="transmembrane region" description="Helical" evidence="7">
    <location>
        <begin position="109"/>
        <end position="129"/>
    </location>
</feature>
<dbReference type="STRING" id="1856405.BFC17_17405"/>